<feature type="transmembrane region" description="Helical" evidence="2">
    <location>
        <begin position="443"/>
        <end position="464"/>
    </location>
</feature>
<dbReference type="PANTHER" id="PTHR34219:SF3">
    <property type="entry name" value="BLL7967 PROTEIN"/>
    <property type="match status" value="1"/>
</dbReference>
<dbReference type="EMBL" id="FQWH01000007">
    <property type="protein sequence ID" value="SHH13200.1"/>
    <property type="molecule type" value="Genomic_DNA"/>
</dbReference>
<organism evidence="3 4">
    <name type="scientific">Flavobacterium johnsoniae</name>
    <name type="common">Cytophaga johnsonae</name>
    <dbReference type="NCBI Taxonomy" id="986"/>
    <lineage>
        <taxon>Bacteria</taxon>
        <taxon>Pseudomonadati</taxon>
        <taxon>Bacteroidota</taxon>
        <taxon>Flavobacteriia</taxon>
        <taxon>Flavobacteriales</taxon>
        <taxon>Flavobacteriaceae</taxon>
        <taxon>Flavobacterium</taxon>
    </lineage>
</organism>
<feature type="region of interest" description="Disordered" evidence="1">
    <location>
        <begin position="132"/>
        <end position="186"/>
    </location>
</feature>
<keyword evidence="2" id="KW-1133">Transmembrane helix</keyword>
<feature type="transmembrane region" description="Helical" evidence="2">
    <location>
        <begin position="238"/>
        <end position="259"/>
    </location>
</feature>
<evidence type="ECO:0000256" key="2">
    <source>
        <dbReference type="SAM" id="Phobius"/>
    </source>
</evidence>
<feature type="compositionally biased region" description="Basic and acidic residues" evidence="1">
    <location>
        <begin position="132"/>
        <end position="144"/>
    </location>
</feature>
<keyword evidence="2" id="KW-0472">Membrane</keyword>
<reference evidence="3 4" key="1">
    <citation type="submission" date="2016-11" db="EMBL/GenBank/DDBJ databases">
        <authorList>
            <person name="Jaros S."/>
            <person name="Januszkiewicz K."/>
            <person name="Wedrychowicz H."/>
        </authorList>
    </citation>
    <scope>NUCLEOTIDE SEQUENCE [LARGE SCALE GENOMIC DNA]</scope>
    <source>
        <strain evidence="3 4">DSM 6792</strain>
    </source>
</reference>
<feature type="transmembrane region" description="Helical" evidence="2">
    <location>
        <begin position="40"/>
        <end position="68"/>
    </location>
</feature>
<evidence type="ECO:0000256" key="1">
    <source>
        <dbReference type="SAM" id="MobiDB-lite"/>
    </source>
</evidence>
<feature type="compositionally biased region" description="Basic and acidic residues" evidence="1">
    <location>
        <begin position="151"/>
        <end position="179"/>
    </location>
</feature>
<dbReference type="Pfam" id="PF03929">
    <property type="entry name" value="PepSY_TM"/>
    <property type="match status" value="1"/>
</dbReference>
<dbReference type="PANTHER" id="PTHR34219">
    <property type="entry name" value="IRON-REGULATED INNER MEMBRANE PROTEIN-RELATED"/>
    <property type="match status" value="1"/>
</dbReference>
<gene>
    <name evidence="3" type="ORF">SAMN05444388_10723</name>
</gene>
<dbReference type="InterPro" id="IPR005625">
    <property type="entry name" value="PepSY-ass_TM"/>
</dbReference>
<dbReference type="AlphaFoldDB" id="A0A1M5QHB0"/>
<feature type="transmembrane region" description="Helical" evidence="2">
    <location>
        <begin position="290"/>
        <end position="313"/>
    </location>
</feature>
<accession>A0A1M5QHB0</accession>
<protein>
    <submittedName>
        <fullName evidence="3">Uncharacterized iron-regulated membrane protein</fullName>
    </submittedName>
</protein>
<keyword evidence="2" id="KW-0812">Transmembrane</keyword>
<proteinExistence type="predicted"/>
<evidence type="ECO:0000313" key="4">
    <source>
        <dbReference type="Proteomes" id="UP000184112"/>
    </source>
</evidence>
<sequence length="499" mass="56466">MAGTCGFFIYSIYLSKNMFSSSKPKTNTKKKSKKSLFKRVMAWLHLWLGLASGIIVVIVSLTGCIYVFENEIKDFIEDWRFVKPQEKAFLLPSQLVTIADKKMKDKHAASVTFGEKDDAAIVGYFVEKKEDNEKGRGEKGEHKKGERKGRKNDIAENKGEKGEVKSQGKPSEKAKGKKGEKPKKGRRQGTFISVYMNPYTGEILNVKTFSRGDSPDFFRWILNGHRALWLPYDIGRPIVGVAVLIFVVLLISGIVLWWPTKWIKSIIDKSFKIKWDASFKRVNYDFHNVLGFYSCIFLFFIAVTGLVWSFGWWSKSLYWVTSGGKPLTENRESPKSDTTNIKAFDITTADKVLLKMQKENPQASGILISIPSKPADPIGAFVYKQKNTFYNMDRYSFDQQSLKEISIKTPFSGKYIDANIPDKIRRMNYDIHVGSVLGLTGKFIAFFASLISATLPITGFIIWWGKQKFGKKKPAAKTKVAAKAVPVPKKNIAEQEVTA</sequence>
<name>A0A1M5QHB0_FLAJO</name>
<evidence type="ECO:0000313" key="3">
    <source>
        <dbReference type="EMBL" id="SHH13200.1"/>
    </source>
</evidence>
<dbReference type="Proteomes" id="UP000184112">
    <property type="component" value="Unassembled WGS sequence"/>
</dbReference>